<dbReference type="eggNOG" id="COG1280">
    <property type="taxonomic scope" value="Bacteria"/>
</dbReference>
<dbReference type="Proteomes" id="UP000006755">
    <property type="component" value="Unassembled WGS sequence"/>
</dbReference>
<keyword evidence="5 7" id="KW-1133">Transmembrane helix</keyword>
<sequence>MTPELLSTFGAALLFTAAAAGTPGPNNMLLTASGAQFGLWRSLPFWLGIRLGGVLMLLGVAAGMGELLTRYPALHRSLQVASALYLLYLAWRIAQVRFSQDQSQQDQPIGVLGATAFQFVNPKIWATTLASVSAFSLPGSQYWPSIWWLMLAWLVSGSVMNLMWIGFGVGIRRLLHSPRRQRWFAHGMGTLTAATVVLVFW</sequence>
<feature type="transmembrane region" description="Helical" evidence="7">
    <location>
        <begin position="183"/>
        <end position="200"/>
    </location>
</feature>
<dbReference type="GO" id="GO:0015171">
    <property type="term" value="F:amino acid transmembrane transporter activity"/>
    <property type="evidence" value="ECO:0007669"/>
    <property type="project" value="TreeGrafter"/>
</dbReference>
<keyword evidence="4" id="KW-0029">Amino-acid transport</keyword>
<evidence type="ECO:0000313" key="9">
    <source>
        <dbReference type="Proteomes" id="UP000006755"/>
    </source>
</evidence>
<accession>K2J4A7</accession>
<evidence type="ECO:0000256" key="2">
    <source>
        <dbReference type="ARBA" id="ARBA00022475"/>
    </source>
</evidence>
<evidence type="ECO:0000256" key="3">
    <source>
        <dbReference type="ARBA" id="ARBA00022692"/>
    </source>
</evidence>
<keyword evidence="4" id="KW-0813">Transport</keyword>
<feature type="transmembrane region" description="Helical" evidence="7">
    <location>
        <begin position="43"/>
        <end position="65"/>
    </location>
</feature>
<dbReference type="GO" id="GO:0033228">
    <property type="term" value="P:cysteine export across plasma membrane"/>
    <property type="evidence" value="ECO:0007669"/>
    <property type="project" value="TreeGrafter"/>
</dbReference>
<evidence type="ECO:0000256" key="5">
    <source>
        <dbReference type="ARBA" id="ARBA00022989"/>
    </source>
</evidence>
<dbReference type="AlphaFoldDB" id="K2J4A7"/>
<dbReference type="PANTHER" id="PTHR30086">
    <property type="entry name" value="ARGININE EXPORTER PROTEIN ARGO"/>
    <property type="match status" value="1"/>
</dbReference>
<dbReference type="EMBL" id="AMRI01000022">
    <property type="protein sequence ID" value="EKE69913.1"/>
    <property type="molecule type" value="Genomic_DNA"/>
</dbReference>
<feature type="transmembrane region" description="Helical" evidence="7">
    <location>
        <begin position="146"/>
        <end position="171"/>
    </location>
</feature>
<evidence type="ECO:0000256" key="6">
    <source>
        <dbReference type="ARBA" id="ARBA00023136"/>
    </source>
</evidence>
<evidence type="ECO:0008006" key="10">
    <source>
        <dbReference type="Google" id="ProtNLM"/>
    </source>
</evidence>
<dbReference type="Pfam" id="PF01810">
    <property type="entry name" value="LysE"/>
    <property type="match status" value="1"/>
</dbReference>
<dbReference type="GO" id="GO:0005886">
    <property type="term" value="C:plasma membrane"/>
    <property type="evidence" value="ECO:0007669"/>
    <property type="project" value="UniProtKB-SubCell"/>
</dbReference>
<keyword evidence="2" id="KW-1003">Cell membrane</keyword>
<evidence type="ECO:0000313" key="8">
    <source>
        <dbReference type="EMBL" id="EKE69913.1"/>
    </source>
</evidence>
<evidence type="ECO:0000256" key="7">
    <source>
        <dbReference type="SAM" id="Phobius"/>
    </source>
</evidence>
<dbReference type="RefSeq" id="WP_008485745.1">
    <property type="nucleotide sequence ID" value="NZ_AMRI01000022.1"/>
</dbReference>
<evidence type="ECO:0000256" key="1">
    <source>
        <dbReference type="ARBA" id="ARBA00004651"/>
    </source>
</evidence>
<dbReference type="PANTHER" id="PTHR30086:SF20">
    <property type="entry name" value="ARGININE EXPORTER PROTEIN ARGO-RELATED"/>
    <property type="match status" value="1"/>
</dbReference>
<feature type="transmembrane region" description="Helical" evidence="7">
    <location>
        <begin position="77"/>
        <end position="94"/>
    </location>
</feature>
<organism evidence="8 9">
    <name type="scientific">Gallaecimonas xiamenensis 3-C-1</name>
    <dbReference type="NCBI Taxonomy" id="745411"/>
    <lineage>
        <taxon>Bacteria</taxon>
        <taxon>Pseudomonadati</taxon>
        <taxon>Pseudomonadota</taxon>
        <taxon>Gammaproteobacteria</taxon>
        <taxon>Enterobacterales</taxon>
        <taxon>Gallaecimonadaceae</taxon>
        <taxon>Gallaecimonas</taxon>
    </lineage>
</organism>
<protein>
    <recommendedName>
        <fullName evidence="10">Lysine exporter protein LysE/YggA</fullName>
    </recommendedName>
</protein>
<comment type="subcellular location">
    <subcellularLocation>
        <location evidence="1">Cell membrane</location>
        <topology evidence="1">Multi-pass membrane protein</topology>
    </subcellularLocation>
</comment>
<reference evidence="8" key="1">
    <citation type="journal article" date="2012" name="J. Bacteriol.">
        <title>Genome Sequence of Gallaecimonas xiamenensis Type Strain 3-C-1.</title>
        <authorList>
            <person name="Lai Q."/>
            <person name="Wang L."/>
            <person name="Wang W."/>
            <person name="Shao Z."/>
        </authorList>
    </citation>
    <scope>NUCLEOTIDE SEQUENCE [LARGE SCALE GENOMIC DNA]</scope>
    <source>
        <strain evidence="8">3-C-1</strain>
    </source>
</reference>
<evidence type="ECO:0000256" key="4">
    <source>
        <dbReference type="ARBA" id="ARBA00022970"/>
    </source>
</evidence>
<dbReference type="OrthoDB" id="9812084at2"/>
<gene>
    <name evidence="8" type="ORF">B3C1_14535</name>
</gene>
<keyword evidence="3 7" id="KW-0812">Transmembrane</keyword>
<dbReference type="PATRIC" id="fig|745411.4.peg.2858"/>
<name>K2J4A7_9GAMM</name>
<dbReference type="InterPro" id="IPR001123">
    <property type="entry name" value="LeuE-type"/>
</dbReference>
<comment type="caution">
    <text evidence="8">The sequence shown here is derived from an EMBL/GenBank/DDBJ whole genome shotgun (WGS) entry which is preliminary data.</text>
</comment>
<proteinExistence type="predicted"/>
<keyword evidence="9" id="KW-1185">Reference proteome</keyword>
<keyword evidence="6 7" id="KW-0472">Membrane</keyword>
<dbReference type="STRING" id="745411.B3C1_14535"/>